<dbReference type="AlphaFoldDB" id="V5WN50"/>
<keyword evidence="3" id="KW-0028">Amino-acid biosynthesis</keyword>
<evidence type="ECO:0000313" key="14">
    <source>
        <dbReference type="Proteomes" id="UP000018680"/>
    </source>
</evidence>
<feature type="binding site" evidence="11">
    <location>
        <position position="15"/>
    </location>
    <ligand>
        <name>substrate</name>
    </ligand>
</feature>
<comment type="pathway">
    <text evidence="1">Amino-acid biosynthesis; L-serine biosynthesis; L-serine from 3-phospho-D-glycerate: step 3/3.</text>
</comment>
<dbReference type="Pfam" id="PF00702">
    <property type="entry name" value="Hydrolase"/>
    <property type="match status" value="1"/>
</dbReference>
<feature type="active site" description="Proton donor" evidence="10">
    <location>
        <position position="9"/>
    </location>
</feature>
<dbReference type="InterPro" id="IPR023214">
    <property type="entry name" value="HAD_sf"/>
</dbReference>
<gene>
    <name evidence="13" type="ORF">L21SP2_3274</name>
</gene>
<dbReference type="eggNOG" id="COG0560">
    <property type="taxonomic scope" value="Bacteria"/>
</dbReference>
<dbReference type="RefSeq" id="WP_024269507.1">
    <property type="nucleotide sequence ID" value="NC_023035.1"/>
</dbReference>
<dbReference type="SUPFAM" id="SSF56784">
    <property type="entry name" value="HAD-like"/>
    <property type="match status" value="1"/>
</dbReference>
<dbReference type="GO" id="GO:0016301">
    <property type="term" value="F:kinase activity"/>
    <property type="evidence" value="ECO:0007669"/>
    <property type="project" value="UniProtKB-KW"/>
</dbReference>
<dbReference type="STRING" id="1307761.L21SP2_3274"/>
<dbReference type="OrthoDB" id="9801134at2"/>
<feature type="binding site" evidence="11">
    <location>
        <position position="155"/>
    </location>
    <ligand>
        <name>substrate</name>
    </ligand>
</feature>
<dbReference type="PANTHER" id="PTHR43344">
    <property type="entry name" value="PHOSPHOSERINE PHOSPHATASE"/>
    <property type="match status" value="1"/>
</dbReference>
<dbReference type="Proteomes" id="UP000018680">
    <property type="component" value="Chromosome"/>
</dbReference>
<evidence type="ECO:0000256" key="7">
    <source>
        <dbReference type="ARBA" id="ARBA00023299"/>
    </source>
</evidence>
<name>V5WN50_9SPIO</name>
<evidence type="ECO:0000256" key="3">
    <source>
        <dbReference type="ARBA" id="ARBA00022605"/>
    </source>
</evidence>
<evidence type="ECO:0000256" key="9">
    <source>
        <dbReference type="ARBA" id="ARBA00048523"/>
    </source>
</evidence>
<dbReference type="InterPro" id="IPR036412">
    <property type="entry name" value="HAD-like_sf"/>
</dbReference>
<dbReference type="InterPro" id="IPR050582">
    <property type="entry name" value="HAD-like_SerB"/>
</dbReference>
<comment type="catalytic activity">
    <reaction evidence="9">
        <text>O-phospho-D-serine + H2O = D-serine + phosphate</text>
        <dbReference type="Rhea" id="RHEA:24873"/>
        <dbReference type="ChEBI" id="CHEBI:15377"/>
        <dbReference type="ChEBI" id="CHEBI:35247"/>
        <dbReference type="ChEBI" id="CHEBI:43474"/>
        <dbReference type="ChEBI" id="CHEBI:58680"/>
        <dbReference type="EC" id="3.1.3.3"/>
    </reaction>
</comment>
<keyword evidence="6" id="KW-0460">Magnesium</keyword>
<evidence type="ECO:0000256" key="11">
    <source>
        <dbReference type="PIRSR" id="PIRSR611863-2"/>
    </source>
</evidence>
<dbReference type="EC" id="3.1.3.3" evidence="2"/>
<evidence type="ECO:0000256" key="1">
    <source>
        <dbReference type="ARBA" id="ARBA00005135"/>
    </source>
</evidence>
<comment type="cofactor">
    <cofactor evidence="12">
        <name>Mg(2+)</name>
        <dbReference type="ChEBI" id="CHEBI:18420"/>
    </cofactor>
    <text evidence="12">Binds 1 Mg(2+) ion per subunit.</text>
</comment>
<dbReference type="GO" id="GO:0036424">
    <property type="term" value="F:L-phosphoserine phosphatase activity"/>
    <property type="evidence" value="ECO:0007669"/>
    <property type="project" value="RHEA"/>
</dbReference>
<reference evidence="13 14" key="1">
    <citation type="journal article" date="2015" name="Stand. Genomic Sci.">
        <title>Complete genome sequence and description of Salinispira pacifica gen. nov., sp. nov., a novel spirochaete isolated form a hypersaline microbial mat.</title>
        <authorList>
            <person name="Ben Hania W."/>
            <person name="Joseph M."/>
            <person name="Schumann P."/>
            <person name="Bunk B."/>
            <person name="Fiebig A."/>
            <person name="Sproer C."/>
            <person name="Klenk H.P."/>
            <person name="Fardeau M.L."/>
            <person name="Spring S."/>
        </authorList>
    </citation>
    <scope>NUCLEOTIDE SEQUENCE [LARGE SCALE GENOMIC DNA]</scope>
    <source>
        <strain evidence="13 14">L21-RPul-D2</strain>
    </source>
</reference>
<feature type="active site" description="Nucleophile" evidence="10">
    <location>
        <position position="7"/>
    </location>
</feature>
<evidence type="ECO:0000313" key="13">
    <source>
        <dbReference type="EMBL" id="AHC16614.1"/>
    </source>
</evidence>
<evidence type="ECO:0000256" key="6">
    <source>
        <dbReference type="ARBA" id="ARBA00022842"/>
    </source>
</evidence>
<evidence type="ECO:0000256" key="12">
    <source>
        <dbReference type="PIRSR" id="PIRSR611863-3"/>
    </source>
</evidence>
<keyword evidence="14" id="KW-1185">Reference proteome</keyword>
<keyword evidence="4" id="KW-0479">Metal-binding</keyword>
<feature type="binding site" evidence="11">
    <location>
        <position position="133"/>
    </location>
    <ligand>
        <name>substrate</name>
    </ligand>
</feature>
<evidence type="ECO:0000256" key="2">
    <source>
        <dbReference type="ARBA" id="ARBA00012640"/>
    </source>
</evidence>
<dbReference type="NCBIfam" id="TIGR02137">
    <property type="entry name" value="HSK-PSP"/>
    <property type="match status" value="1"/>
</dbReference>
<organism evidence="13 14">
    <name type="scientific">Salinispira pacifica</name>
    <dbReference type="NCBI Taxonomy" id="1307761"/>
    <lineage>
        <taxon>Bacteria</taxon>
        <taxon>Pseudomonadati</taxon>
        <taxon>Spirochaetota</taxon>
        <taxon>Spirochaetia</taxon>
        <taxon>Spirochaetales</taxon>
        <taxon>Spirochaetaceae</taxon>
        <taxon>Salinispira</taxon>
    </lineage>
</organism>
<comment type="catalytic activity">
    <reaction evidence="8">
        <text>O-phospho-L-serine + H2O = L-serine + phosphate</text>
        <dbReference type="Rhea" id="RHEA:21208"/>
        <dbReference type="ChEBI" id="CHEBI:15377"/>
        <dbReference type="ChEBI" id="CHEBI:33384"/>
        <dbReference type="ChEBI" id="CHEBI:43474"/>
        <dbReference type="ChEBI" id="CHEBI:57524"/>
        <dbReference type="EC" id="3.1.3.3"/>
    </reaction>
</comment>
<dbReference type="KEGG" id="slr:L21SP2_3274"/>
<evidence type="ECO:0000256" key="4">
    <source>
        <dbReference type="ARBA" id="ARBA00022723"/>
    </source>
</evidence>
<dbReference type="GO" id="GO:0006564">
    <property type="term" value="P:L-serine biosynthetic process"/>
    <property type="evidence" value="ECO:0007669"/>
    <property type="project" value="UniProtKB-KW"/>
</dbReference>
<proteinExistence type="predicted"/>
<keyword evidence="7" id="KW-0718">Serine biosynthesis</keyword>
<evidence type="ECO:0000256" key="5">
    <source>
        <dbReference type="ARBA" id="ARBA00022801"/>
    </source>
</evidence>
<dbReference type="PANTHER" id="PTHR43344:SF2">
    <property type="entry name" value="PHOSPHOSERINE PHOSPHATASE"/>
    <property type="match status" value="1"/>
</dbReference>
<dbReference type="GO" id="GO:0000287">
    <property type="term" value="F:magnesium ion binding"/>
    <property type="evidence" value="ECO:0007669"/>
    <property type="project" value="TreeGrafter"/>
</dbReference>
<dbReference type="NCBIfam" id="NF010109">
    <property type="entry name" value="PRK13582.1"/>
    <property type="match status" value="1"/>
</dbReference>
<keyword evidence="13" id="KW-0808">Transferase</keyword>
<evidence type="ECO:0000256" key="10">
    <source>
        <dbReference type="PIRSR" id="PIRSR611863-1"/>
    </source>
</evidence>
<dbReference type="EMBL" id="CP006939">
    <property type="protein sequence ID" value="AHC16614.1"/>
    <property type="molecule type" value="Genomic_DNA"/>
</dbReference>
<dbReference type="Gene3D" id="3.90.1470.10">
    <property type="entry name" value="thrh gene product, domain 2"/>
    <property type="match status" value="1"/>
</dbReference>
<keyword evidence="13" id="KW-0418">Kinase</keyword>
<accession>V5WN50</accession>
<protein>
    <recommendedName>
        <fullName evidence="2">phosphoserine phosphatase</fullName>
        <ecNumber evidence="2">3.1.3.3</ecNumber>
    </recommendedName>
</protein>
<dbReference type="GO" id="GO:0005737">
    <property type="term" value="C:cytoplasm"/>
    <property type="evidence" value="ECO:0007669"/>
    <property type="project" value="TreeGrafter"/>
</dbReference>
<dbReference type="InterPro" id="IPR011863">
    <property type="entry name" value="HSK-PSP"/>
</dbReference>
<feature type="binding site" evidence="12">
    <location>
        <position position="7"/>
    </location>
    <ligand>
        <name>Mg(2+)</name>
        <dbReference type="ChEBI" id="CHEBI:18420"/>
    </ligand>
</feature>
<dbReference type="HOGENOM" id="CLU_097498_0_0_12"/>
<feature type="binding site" evidence="11">
    <location>
        <position position="46"/>
    </location>
    <ligand>
        <name>substrate</name>
    </ligand>
</feature>
<dbReference type="Gene3D" id="3.40.50.1000">
    <property type="entry name" value="HAD superfamily/HAD-like"/>
    <property type="match status" value="1"/>
</dbReference>
<sequence length="198" mass="22672">MDVVCLDLEGVLIPEIWLNLAERSGISELKRTTRDEPDYNKLMAGRLEILRRHGLGISDIQDVISHLEPLPGAADFLEKLRQERQVIILSDTFNQFAKPLMKQLDWPTLFCNDLEIDSTGEVKNFHLRQENGKLNAVRAFQSMNLKVLAAGDSYNDLNMILHADKGAFFLPPEQITREHPEIPVFHEYPDFLDFILSS</sequence>
<keyword evidence="5" id="KW-0378">Hydrolase</keyword>
<feature type="binding site" evidence="12">
    <location>
        <position position="152"/>
    </location>
    <ligand>
        <name>Mg(2+)</name>
        <dbReference type="ChEBI" id="CHEBI:18420"/>
    </ligand>
</feature>
<feature type="binding site" evidence="11">
    <location>
        <begin position="90"/>
        <end position="91"/>
    </location>
    <ligand>
        <name>substrate</name>
    </ligand>
</feature>
<evidence type="ECO:0000256" key="8">
    <source>
        <dbReference type="ARBA" id="ARBA00048138"/>
    </source>
</evidence>
<feature type="binding site" evidence="12">
    <location>
        <position position="9"/>
    </location>
    <ligand>
        <name>Mg(2+)</name>
        <dbReference type="ChEBI" id="CHEBI:18420"/>
    </ligand>
</feature>